<evidence type="ECO:0000256" key="1">
    <source>
        <dbReference type="SAM" id="MobiDB-lite"/>
    </source>
</evidence>
<name>A0ABR2QKU2_9ROSI</name>
<dbReference type="EMBL" id="JBBPBN010000036">
    <property type="protein sequence ID" value="KAK9001134.1"/>
    <property type="molecule type" value="Genomic_DNA"/>
</dbReference>
<proteinExistence type="predicted"/>
<evidence type="ECO:0000313" key="2">
    <source>
        <dbReference type="EMBL" id="KAK9001134.1"/>
    </source>
</evidence>
<gene>
    <name evidence="2" type="ORF">V6N11_082925</name>
</gene>
<accession>A0ABR2QKU2</accession>
<dbReference type="Proteomes" id="UP001396334">
    <property type="component" value="Unassembled WGS sequence"/>
</dbReference>
<reference evidence="2 3" key="1">
    <citation type="journal article" date="2024" name="G3 (Bethesda)">
        <title>Genome assembly of Hibiscus sabdariffa L. provides insights into metabolisms of medicinal natural products.</title>
        <authorList>
            <person name="Kim T."/>
        </authorList>
    </citation>
    <scope>NUCLEOTIDE SEQUENCE [LARGE SCALE GENOMIC DNA]</scope>
    <source>
        <strain evidence="2">TK-2024</strain>
        <tissue evidence="2">Old leaves</tissue>
    </source>
</reference>
<evidence type="ECO:0000313" key="3">
    <source>
        <dbReference type="Proteomes" id="UP001396334"/>
    </source>
</evidence>
<feature type="region of interest" description="Disordered" evidence="1">
    <location>
        <begin position="295"/>
        <end position="332"/>
    </location>
</feature>
<organism evidence="2 3">
    <name type="scientific">Hibiscus sabdariffa</name>
    <name type="common">roselle</name>
    <dbReference type="NCBI Taxonomy" id="183260"/>
    <lineage>
        <taxon>Eukaryota</taxon>
        <taxon>Viridiplantae</taxon>
        <taxon>Streptophyta</taxon>
        <taxon>Embryophyta</taxon>
        <taxon>Tracheophyta</taxon>
        <taxon>Spermatophyta</taxon>
        <taxon>Magnoliopsida</taxon>
        <taxon>eudicotyledons</taxon>
        <taxon>Gunneridae</taxon>
        <taxon>Pentapetalae</taxon>
        <taxon>rosids</taxon>
        <taxon>malvids</taxon>
        <taxon>Malvales</taxon>
        <taxon>Malvaceae</taxon>
        <taxon>Malvoideae</taxon>
        <taxon>Hibiscus</taxon>
    </lineage>
</organism>
<comment type="caution">
    <text evidence="2">The sequence shown here is derived from an EMBL/GenBank/DDBJ whole genome shotgun (WGS) entry which is preliminary data.</text>
</comment>
<protein>
    <submittedName>
        <fullName evidence="2">Uncharacterized protein</fullName>
    </submittedName>
</protein>
<keyword evidence="3" id="KW-1185">Reference proteome</keyword>
<sequence length="332" mass="35075">MLAADGLVEGNPGVRPPDNGILTTDILAGSGALARSGTIEGVALSDPGHRAGEDIFGMGARQPSPSFRDKLLGTITNNIGSNSLAELDVEEACGITPPTETIAVEASVQRSPDDLYGPWMQLPNHRCRNGYSRKDLGYVNTDTTDRFVESGSFFATLANVSDLVGHEEESTPKNHDRRMYSMSTSNETILAGNVRSPGNGNRFHGVFIGDASGGDVVAQNSKGSSLLKGQLAEKSRKDIEGSRVPQEVPVLDSSFSLTSRAVKGKKKRDVQHSSNPTLAVGLSNLMEDLTNAEELESSKLGASSSDGVGDGDGVSWVQNSTFVHAPATEMQD</sequence>